<name>A0A1I6GJ69_9RHOB</name>
<dbReference type="AlphaFoldDB" id="A0A1I6GJ69"/>
<sequence length="373" mass="41105">MAAGFSLKDQLFNAQTVAQLGNDFEKAGVFDAAPFVDAVLARMAPLELKARINLIAQVLADFLPADFPTAAKAIAAALPPPLDPEKTDNDFGHFIYAPLGVFVETKGIADCHLDQSLDLLALITQRFSMEFSIRAFLNAHQGATLARMQDWASHENYHLRRLVSEGTRPKLPWGQGVGLLPAQTLPLLDTLHADRTRYVTRSVANHLNDIAKTDADAVIARLSDWQELEAQTAPELDYMRKHALRSLIKSGHPAALRHLGFRPDVDVSVTGFSITPEPLEIDATAEIAFTVHVPRPAPLIIDYAIDFMKSNGKTAPKVFKCKQIAAVPGVPVTIRKMHRFKGNATTFRLYPGAHRIHVQINGRIVQSCDFTLR</sequence>
<dbReference type="Proteomes" id="UP000199478">
    <property type="component" value="Unassembled WGS sequence"/>
</dbReference>
<keyword evidence="2" id="KW-1185">Reference proteome</keyword>
<dbReference type="OrthoDB" id="9797162at2"/>
<reference evidence="2" key="1">
    <citation type="submission" date="2016-10" db="EMBL/GenBank/DDBJ databases">
        <authorList>
            <person name="Varghese N."/>
            <person name="Submissions S."/>
        </authorList>
    </citation>
    <scope>NUCLEOTIDE SEQUENCE [LARGE SCALE GENOMIC DNA]</scope>
    <source>
        <strain evidence="2">DSM 26879</strain>
    </source>
</reference>
<dbReference type="EMBL" id="FOYP01000001">
    <property type="protein sequence ID" value="SFR42117.1"/>
    <property type="molecule type" value="Genomic_DNA"/>
</dbReference>
<dbReference type="InterPro" id="IPR016024">
    <property type="entry name" value="ARM-type_fold"/>
</dbReference>
<organism evidence="1 2">
    <name type="scientific">Yoonia tamlensis</name>
    <dbReference type="NCBI Taxonomy" id="390270"/>
    <lineage>
        <taxon>Bacteria</taxon>
        <taxon>Pseudomonadati</taxon>
        <taxon>Pseudomonadota</taxon>
        <taxon>Alphaproteobacteria</taxon>
        <taxon>Rhodobacterales</taxon>
        <taxon>Paracoccaceae</taxon>
        <taxon>Yoonia</taxon>
    </lineage>
</organism>
<accession>A0A1I6GJ69</accession>
<dbReference type="SUPFAM" id="SSF48371">
    <property type="entry name" value="ARM repeat"/>
    <property type="match status" value="1"/>
</dbReference>
<dbReference type="STRING" id="390270.SAMN04488005_1735"/>
<protein>
    <submittedName>
        <fullName evidence="1">3-methyladenine DNA glycosylase AlkC</fullName>
    </submittedName>
</protein>
<dbReference type="Gene3D" id="1.25.40.290">
    <property type="entry name" value="ARM repeat domains"/>
    <property type="match status" value="1"/>
</dbReference>
<evidence type="ECO:0000313" key="2">
    <source>
        <dbReference type="Proteomes" id="UP000199478"/>
    </source>
</evidence>
<proteinExistence type="predicted"/>
<evidence type="ECO:0000313" key="1">
    <source>
        <dbReference type="EMBL" id="SFR42117.1"/>
    </source>
</evidence>
<gene>
    <name evidence="1" type="ORF">SAMN04488005_1735</name>
</gene>